<dbReference type="InterPro" id="IPR002314">
    <property type="entry name" value="aa-tRNA-synt_IIb"/>
</dbReference>
<organism evidence="4 5">
    <name type="scientific">Henosepilachna vigintioctopunctata</name>
    <dbReference type="NCBI Taxonomy" id="420089"/>
    <lineage>
        <taxon>Eukaryota</taxon>
        <taxon>Metazoa</taxon>
        <taxon>Ecdysozoa</taxon>
        <taxon>Arthropoda</taxon>
        <taxon>Hexapoda</taxon>
        <taxon>Insecta</taxon>
        <taxon>Pterygota</taxon>
        <taxon>Neoptera</taxon>
        <taxon>Endopterygota</taxon>
        <taxon>Coleoptera</taxon>
        <taxon>Polyphaga</taxon>
        <taxon>Cucujiformia</taxon>
        <taxon>Coccinelloidea</taxon>
        <taxon>Coccinellidae</taxon>
        <taxon>Epilachninae</taxon>
        <taxon>Epilachnini</taxon>
        <taxon>Henosepilachna</taxon>
    </lineage>
</organism>
<protein>
    <recommendedName>
        <fullName evidence="3">Aminoacyl-tRNA synthetase class II (G/ P/ S/T) domain-containing protein</fullName>
    </recommendedName>
</protein>
<comment type="similarity">
    <text evidence="1">Belongs to the class-II aminoacyl-tRNA synthetase family. Type-1 seryl-tRNA synthetase subfamily.</text>
</comment>
<dbReference type="PANTHER" id="PTHR11778">
    <property type="entry name" value="SERYL-TRNA SYNTHETASE"/>
    <property type="match status" value="1"/>
</dbReference>
<dbReference type="Pfam" id="PF00587">
    <property type="entry name" value="tRNA-synt_2b"/>
    <property type="match status" value="1"/>
</dbReference>
<name>A0AAW1TRC9_9CUCU</name>
<evidence type="ECO:0000313" key="4">
    <source>
        <dbReference type="EMBL" id="KAK9870894.1"/>
    </source>
</evidence>
<dbReference type="InterPro" id="IPR002317">
    <property type="entry name" value="Ser-tRNA-ligase_type_1"/>
</dbReference>
<dbReference type="Proteomes" id="UP001431783">
    <property type="component" value="Unassembled WGS sequence"/>
</dbReference>
<reference evidence="4 5" key="1">
    <citation type="submission" date="2023-03" db="EMBL/GenBank/DDBJ databases">
        <title>Genome insight into feeding habits of ladybird beetles.</title>
        <authorList>
            <person name="Li H.-S."/>
            <person name="Huang Y.-H."/>
            <person name="Pang H."/>
        </authorList>
    </citation>
    <scope>NUCLEOTIDE SEQUENCE [LARGE SCALE GENOMIC DNA]</scope>
    <source>
        <strain evidence="4">SYSU_2023b</strain>
        <tissue evidence="4">Whole body</tissue>
    </source>
</reference>
<dbReference type="SUPFAM" id="SSF55681">
    <property type="entry name" value="Class II aaRS and biotin synthetases"/>
    <property type="match status" value="1"/>
</dbReference>
<accession>A0AAW1TRC9</accession>
<dbReference type="PIRSF" id="PIRSF001529">
    <property type="entry name" value="Ser-tRNA-synth_IIa"/>
    <property type="match status" value="1"/>
</dbReference>
<evidence type="ECO:0000256" key="1">
    <source>
        <dbReference type="ARBA" id="ARBA00010728"/>
    </source>
</evidence>
<sequence length="453" mass="52485">MFNISLSSTSNRILCIIKRHLKSALYITGEKAQHMFVAIHPYIDFEKKLRDKESLLENISKRSLNIDLDRIINRYFFYKSIEEKKIILEKTRDELNNIYSEVTKQSDVNIDEVNKLTLHKHVVKEELRSLREYIEGLEENVMISILNLPNDLYVSTPDANLIIHMYSEKPVHQSDCHKDIGLKLNYLKLVDGWGCYLMSDAASFEVAVSNYVINNLITCNYIQFQNADFVRSVVVEGCGTEVMNNKEILTIYEPKVKNQILQEYSRLHLTGSASTYAFMAYFSKHLVQKSHFPLKYFCYGRSYNGNIGKNDDLFSLNQQSVINIFLATLEETVSEQLEDVIHLIKKIYDNLGYHYRLVQLEPSELNRSESSRLSIQMFSNYLQKYVEVGYLSYYDSYISERLLFSVVENKERIFPKIIGGDILNVHKILGCVLENTSASKTDLLSGLLKQSIL</sequence>
<keyword evidence="2" id="KW-0175">Coiled coil</keyword>
<dbReference type="GO" id="GO:0006434">
    <property type="term" value="P:seryl-tRNA aminoacylation"/>
    <property type="evidence" value="ECO:0007669"/>
    <property type="project" value="InterPro"/>
</dbReference>
<evidence type="ECO:0000259" key="3">
    <source>
        <dbReference type="Pfam" id="PF00587"/>
    </source>
</evidence>
<comment type="caution">
    <text evidence="4">The sequence shown here is derived from an EMBL/GenBank/DDBJ whole genome shotgun (WGS) entry which is preliminary data.</text>
</comment>
<dbReference type="EMBL" id="JARQZJ010000004">
    <property type="protein sequence ID" value="KAK9870894.1"/>
    <property type="molecule type" value="Genomic_DNA"/>
</dbReference>
<dbReference type="Gene3D" id="3.30.930.10">
    <property type="entry name" value="Bira Bifunctional Protein, Domain 2"/>
    <property type="match status" value="1"/>
</dbReference>
<dbReference type="GO" id="GO:0005524">
    <property type="term" value="F:ATP binding"/>
    <property type="evidence" value="ECO:0007669"/>
    <property type="project" value="InterPro"/>
</dbReference>
<keyword evidence="5" id="KW-1185">Reference proteome</keyword>
<evidence type="ECO:0000313" key="5">
    <source>
        <dbReference type="Proteomes" id="UP001431783"/>
    </source>
</evidence>
<dbReference type="InterPro" id="IPR045864">
    <property type="entry name" value="aa-tRNA-synth_II/BPL/LPL"/>
</dbReference>
<feature type="domain" description="Aminoacyl-tRNA synthetase class II (G/ P/ S/T)" evidence="3">
    <location>
        <begin position="273"/>
        <end position="435"/>
    </location>
</feature>
<feature type="coiled-coil region" evidence="2">
    <location>
        <begin position="78"/>
        <end position="140"/>
    </location>
</feature>
<dbReference type="AlphaFoldDB" id="A0AAW1TRC9"/>
<proteinExistence type="inferred from homology"/>
<dbReference type="GO" id="GO:0004828">
    <property type="term" value="F:serine-tRNA ligase activity"/>
    <property type="evidence" value="ECO:0007669"/>
    <property type="project" value="InterPro"/>
</dbReference>
<gene>
    <name evidence="4" type="ORF">WA026_009850</name>
</gene>
<evidence type="ECO:0000256" key="2">
    <source>
        <dbReference type="SAM" id="Coils"/>
    </source>
</evidence>